<feature type="transmembrane region" description="Helical" evidence="10">
    <location>
        <begin position="683"/>
        <end position="706"/>
    </location>
</feature>
<dbReference type="PROSITE" id="PS01047">
    <property type="entry name" value="HMA_1"/>
    <property type="match status" value="1"/>
</dbReference>
<keyword evidence="4 10" id="KW-0479">Metal-binding</keyword>
<dbReference type="InterPro" id="IPR036163">
    <property type="entry name" value="HMA_dom_sf"/>
</dbReference>
<evidence type="ECO:0000256" key="3">
    <source>
        <dbReference type="ARBA" id="ARBA00022692"/>
    </source>
</evidence>
<dbReference type="Pfam" id="PF00403">
    <property type="entry name" value="HMA"/>
    <property type="match status" value="1"/>
</dbReference>
<sequence>MQSENVNQQDINIKISGMHCASCASSIEKEVAKIDGVKSSSVNYAVESGHFEFDNQETLKKIEDKIVDLGYSIQSDVEGEQQEDSKQTIEKDNFYKFLFGIILAISVFLFEMGPFKSWPNQKANWYIQLLLTLPVWAWIGLKFQRSLFQFLTSGRSNMNTLIGLGTSAAFLYSVFITVFTGYAREMGLTVRVYFEAVGFITSFVYLGQYFEERAKKKTKEALNDLFKLSAKKANVLRDDTFKEIDISEVVVGDIIRVRPGEKFAVDGVITKGSSSIDESMISGEPIPVSKTVDDEVFAGTINDDNVVEYKASKVGNDTFLSQIISFVEDAQSSKPEIQKYADRISSIFTPAVILISIITFISWYFLGGEPKWGNSISNFIAVLVIACPCALGLATPTAVVVSTGRASLKGLLIGGGEVIEKAVKIDTIIFDKTGTITFGKPSVIDEVYLDKSDRKELLTHLASIEQFSEHPLAKAVVNFAKESDIELFEPDSFEVIKGKGLIAEIDDIEYHIGNEALFDDARIKRDSNLVSNKVGSFVFVAKDKTHIATLIVGDEIKPSAKEAIDHFKNLGIETWMITGDNEQVAKSVSEEIGIDHYISKALPIAKAKQVEKLQSKGRKVAMIGDGINDAPALAKADLSMAMGTGTDVAISASDVTIVKGDIVKAVEFIELANGTMKIIKQNLFLSMIYNTLLIPVAAGVLVPFGGPAMPPVLASIAMGLSSISVVTNSLRIRKLI</sequence>
<dbReference type="PRINTS" id="PR00119">
    <property type="entry name" value="CATATPASE"/>
</dbReference>
<keyword evidence="7" id="KW-1278">Translocase</keyword>
<keyword evidence="13" id="KW-1185">Reference proteome</keyword>
<dbReference type="Proteomes" id="UP000443582">
    <property type="component" value="Unassembled WGS sequence"/>
</dbReference>
<evidence type="ECO:0000256" key="4">
    <source>
        <dbReference type="ARBA" id="ARBA00022723"/>
    </source>
</evidence>
<keyword evidence="10" id="KW-1003">Cell membrane</keyword>
<dbReference type="GO" id="GO:0016787">
    <property type="term" value="F:hydrolase activity"/>
    <property type="evidence" value="ECO:0007669"/>
    <property type="project" value="UniProtKB-KW"/>
</dbReference>
<evidence type="ECO:0000313" key="12">
    <source>
        <dbReference type="EMBL" id="RZF21512.1"/>
    </source>
</evidence>
<reference evidence="13" key="1">
    <citation type="journal article" date="2019" name="Int. J. Syst. Evol. Microbiol.">
        <title>Halobacteriovorax valvorus sp. nov., a novel prokaryotic predator isolated from coastal seawater of China.</title>
        <authorList>
            <person name="Chen M.-X."/>
        </authorList>
    </citation>
    <scope>NUCLEOTIDE SEQUENCE [LARGE SCALE GENOMIC DNA]</scope>
    <source>
        <strain evidence="13">BL9</strain>
    </source>
</reference>
<dbReference type="Pfam" id="PF00702">
    <property type="entry name" value="Hydrolase"/>
    <property type="match status" value="1"/>
</dbReference>
<comment type="similarity">
    <text evidence="2 10">Belongs to the cation transport ATPase (P-type) (TC 3.A.3) family. Type IB subfamily.</text>
</comment>
<evidence type="ECO:0000259" key="11">
    <source>
        <dbReference type="PROSITE" id="PS50846"/>
    </source>
</evidence>
<organism evidence="12 13">
    <name type="scientific">Halobacteriovorax vibrionivorans</name>
    <dbReference type="NCBI Taxonomy" id="2152716"/>
    <lineage>
        <taxon>Bacteria</taxon>
        <taxon>Pseudomonadati</taxon>
        <taxon>Bdellovibrionota</taxon>
        <taxon>Bacteriovoracia</taxon>
        <taxon>Bacteriovoracales</taxon>
        <taxon>Halobacteriovoraceae</taxon>
        <taxon>Halobacteriovorax</taxon>
    </lineage>
</organism>
<keyword evidence="8 10" id="KW-1133">Transmembrane helix</keyword>
<dbReference type="Gene3D" id="3.40.50.1000">
    <property type="entry name" value="HAD superfamily/HAD-like"/>
    <property type="match status" value="1"/>
</dbReference>
<comment type="subcellular location">
    <subcellularLocation>
        <location evidence="10">Cell membrane</location>
    </subcellularLocation>
    <subcellularLocation>
        <location evidence="1">Endomembrane system</location>
        <topology evidence="1">Multi-pass membrane protein</topology>
    </subcellularLocation>
</comment>
<feature type="transmembrane region" description="Helical" evidence="10">
    <location>
        <begin position="125"/>
        <end position="141"/>
    </location>
</feature>
<dbReference type="NCBIfam" id="TIGR01525">
    <property type="entry name" value="ATPase-IB_hvy"/>
    <property type="match status" value="1"/>
</dbReference>
<dbReference type="NCBIfam" id="TIGR01494">
    <property type="entry name" value="ATPase_P-type"/>
    <property type="match status" value="1"/>
</dbReference>
<dbReference type="EC" id="3.6.3.3" evidence="12"/>
<dbReference type="NCBIfam" id="TIGR01511">
    <property type="entry name" value="ATPase-IB1_Cu"/>
    <property type="match status" value="1"/>
</dbReference>
<dbReference type="SUPFAM" id="SSF81665">
    <property type="entry name" value="Calcium ATPase, transmembrane domain M"/>
    <property type="match status" value="1"/>
</dbReference>
<accession>A0ABY0IEY5</accession>
<evidence type="ECO:0000256" key="1">
    <source>
        <dbReference type="ARBA" id="ARBA00004127"/>
    </source>
</evidence>
<dbReference type="SFLD" id="SFLDS00003">
    <property type="entry name" value="Haloacid_Dehalogenase"/>
    <property type="match status" value="1"/>
</dbReference>
<dbReference type="InterPro" id="IPR017969">
    <property type="entry name" value="Heavy-metal-associated_CS"/>
</dbReference>
<feature type="domain" description="HMA" evidence="11">
    <location>
        <begin position="9"/>
        <end position="74"/>
    </location>
</feature>
<dbReference type="Gene3D" id="3.30.70.100">
    <property type="match status" value="1"/>
</dbReference>
<dbReference type="RefSeq" id="WP_115360967.1">
    <property type="nucleotide sequence ID" value="NZ_QDKL01000002.1"/>
</dbReference>
<dbReference type="InterPro" id="IPR044492">
    <property type="entry name" value="P_typ_ATPase_HD_dom"/>
</dbReference>
<dbReference type="Gene3D" id="3.40.1110.10">
    <property type="entry name" value="Calcium-transporting ATPase, cytoplasmic domain N"/>
    <property type="match status" value="1"/>
</dbReference>
<dbReference type="PROSITE" id="PS00154">
    <property type="entry name" value="ATPASE_E1_E2"/>
    <property type="match status" value="1"/>
</dbReference>
<keyword evidence="6 10" id="KW-0067">ATP-binding</keyword>
<dbReference type="PANTHER" id="PTHR43520:SF8">
    <property type="entry name" value="P-TYPE CU(+) TRANSPORTER"/>
    <property type="match status" value="1"/>
</dbReference>
<comment type="caution">
    <text evidence="12">The sequence shown here is derived from an EMBL/GenBank/DDBJ whole genome shotgun (WGS) entry which is preliminary data.</text>
</comment>
<dbReference type="InterPro" id="IPR023214">
    <property type="entry name" value="HAD_sf"/>
</dbReference>
<dbReference type="InterPro" id="IPR036412">
    <property type="entry name" value="HAD-like_sf"/>
</dbReference>
<dbReference type="Gene3D" id="2.70.150.10">
    <property type="entry name" value="Calcium-transporting ATPase, cytoplasmic transduction domain A"/>
    <property type="match status" value="1"/>
</dbReference>
<dbReference type="InterPro" id="IPR059000">
    <property type="entry name" value="ATPase_P-type_domA"/>
</dbReference>
<dbReference type="InterPro" id="IPR023299">
    <property type="entry name" value="ATPase_P-typ_cyto_dom_N"/>
</dbReference>
<dbReference type="PROSITE" id="PS50846">
    <property type="entry name" value="HMA_2"/>
    <property type="match status" value="1"/>
</dbReference>
<evidence type="ECO:0000256" key="10">
    <source>
        <dbReference type="RuleBase" id="RU362081"/>
    </source>
</evidence>
<evidence type="ECO:0000256" key="9">
    <source>
        <dbReference type="ARBA" id="ARBA00023136"/>
    </source>
</evidence>
<evidence type="ECO:0000256" key="7">
    <source>
        <dbReference type="ARBA" id="ARBA00022967"/>
    </source>
</evidence>
<keyword evidence="5 10" id="KW-0547">Nucleotide-binding</keyword>
<dbReference type="InterPro" id="IPR001757">
    <property type="entry name" value="P_typ_ATPase"/>
</dbReference>
<dbReference type="EMBL" id="QDKL01000002">
    <property type="protein sequence ID" value="RZF21512.1"/>
    <property type="molecule type" value="Genomic_DNA"/>
</dbReference>
<dbReference type="CDD" id="cd00371">
    <property type="entry name" value="HMA"/>
    <property type="match status" value="1"/>
</dbReference>
<dbReference type="SUPFAM" id="SSF55008">
    <property type="entry name" value="HMA, heavy metal-associated domain"/>
    <property type="match status" value="1"/>
</dbReference>
<keyword evidence="9 10" id="KW-0472">Membrane</keyword>
<dbReference type="SFLD" id="SFLDF00027">
    <property type="entry name" value="p-type_atpase"/>
    <property type="match status" value="1"/>
</dbReference>
<name>A0ABY0IEY5_9BACT</name>
<feature type="transmembrane region" description="Helical" evidence="10">
    <location>
        <begin position="161"/>
        <end position="182"/>
    </location>
</feature>
<keyword evidence="3 10" id="KW-0812">Transmembrane</keyword>
<dbReference type="PROSITE" id="PS01229">
    <property type="entry name" value="COF_2"/>
    <property type="match status" value="1"/>
</dbReference>
<feature type="transmembrane region" description="Helical" evidence="10">
    <location>
        <begin position="347"/>
        <end position="366"/>
    </location>
</feature>
<dbReference type="InterPro" id="IPR008250">
    <property type="entry name" value="ATPase_P-typ_transduc_dom_A_sf"/>
</dbReference>
<dbReference type="SUPFAM" id="SSF56784">
    <property type="entry name" value="HAD-like"/>
    <property type="match status" value="1"/>
</dbReference>
<dbReference type="InterPro" id="IPR018303">
    <property type="entry name" value="ATPase_P-typ_P_site"/>
</dbReference>
<feature type="transmembrane region" description="Helical" evidence="10">
    <location>
        <begin position="188"/>
        <end position="207"/>
    </location>
</feature>
<feature type="transmembrane region" description="Helical" evidence="10">
    <location>
        <begin position="378"/>
        <end position="401"/>
    </location>
</feature>
<dbReference type="PANTHER" id="PTHR43520">
    <property type="entry name" value="ATP7, ISOFORM B"/>
    <property type="match status" value="1"/>
</dbReference>
<feature type="transmembrane region" description="Helical" evidence="10">
    <location>
        <begin position="712"/>
        <end position="730"/>
    </location>
</feature>
<dbReference type="SUPFAM" id="SSF81653">
    <property type="entry name" value="Calcium ATPase, transduction domain A"/>
    <property type="match status" value="1"/>
</dbReference>
<protein>
    <submittedName>
        <fullName evidence="12">Cadmium-translocating P-type ATPase</fullName>
        <ecNumber evidence="12">3.6.3.3</ecNumber>
    </submittedName>
</protein>
<evidence type="ECO:0000256" key="6">
    <source>
        <dbReference type="ARBA" id="ARBA00022840"/>
    </source>
</evidence>
<evidence type="ECO:0000256" key="2">
    <source>
        <dbReference type="ARBA" id="ARBA00006024"/>
    </source>
</evidence>
<dbReference type="InterPro" id="IPR006121">
    <property type="entry name" value="HMA_dom"/>
</dbReference>
<dbReference type="InterPro" id="IPR023298">
    <property type="entry name" value="ATPase_P-typ_TM_dom_sf"/>
</dbReference>
<evidence type="ECO:0000256" key="5">
    <source>
        <dbReference type="ARBA" id="ARBA00022741"/>
    </source>
</evidence>
<dbReference type="Pfam" id="PF00122">
    <property type="entry name" value="E1-E2_ATPase"/>
    <property type="match status" value="1"/>
</dbReference>
<gene>
    <name evidence="12" type="primary">cadA</name>
    <name evidence="12" type="ORF">DAY19_07430</name>
</gene>
<dbReference type="SFLD" id="SFLDG00002">
    <property type="entry name" value="C1.7:_P-type_atpase_like"/>
    <property type="match status" value="1"/>
</dbReference>
<evidence type="ECO:0000313" key="13">
    <source>
        <dbReference type="Proteomes" id="UP000443582"/>
    </source>
</evidence>
<dbReference type="InterPro" id="IPR027256">
    <property type="entry name" value="P-typ_ATPase_IB"/>
</dbReference>
<evidence type="ECO:0000256" key="8">
    <source>
        <dbReference type="ARBA" id="ARBA00022989"/>
    </source>
</evidence>
<dbReference type="NCBIfam" id="TIGR01512">
    <property type="entry name" value="ATPase-IB2_Cd"/>
    <property type="match status" value="1"/>
</dbReference>
<feature type="transmembrane region" description="Helical" evidence="10">
    <location>
        <begin position="94"/>
        <end position="113"/>
    </location>
</feature>
<dbReference type="CDD" id="cd02094">
    <property type="entry name" value="P-type_ATPase_Cu-like"/>
    <property type="match status" value="1"/>
</dbReference>
<keyword evidence="12" id="KW-0378">Hydrolase</keyword>
<proteinExistence type="inferred from homology"/>
<dbReference type="PRINTS" id="PR00941">
    <property type="entry name" value="CDATPASE"/>
</dbReference>